<dbReference type="EMBL" id="BPLQ01001740">
    <property type="protein sequence ID" value="GIX84765.1"/>
    <property type="molecule type" value="Genomic_DNA"/>
</dbReference>
<evidence type="ECO:0000313" key="2">
    <source>
        <dbReference type="Proteomes" id="UP001054837"/>
    </source>
</evidence>
<keyword evidence="2" id="KW-1185">Reference proteome</keyword>
<comment type="caution">
    <text evidence="1">The sequence shown here is derived from an EMBL/GenBank/DDBJ whole genome shotgun (WGS) entry which is preliminary data.</text>
</comment>
<evidence type="ECO:0000313" key="1">
    <source>
        <dbReference type="EMBL" id="GIX84765.1"/>
    </source>
</evidence>
<dbReference type="Proteomes" id="UP001054837">
    <property type="component" value="Unassembled WGS sequence"/>
</dbReference>
<reference evidence="1 2" key="1">
    <citation type="submission" date="2021-06" db="EMBL/GenBank/DDBJ databases">
        <title>Caerostris darwini draft genome.</title>
        <authorList>
            <person name="Kono N."/>
            <person name="Arakawa K."/>
        </authorList>
    </citation>
    <scope>NUCLEOTIDE SEQUENCE [LARGE SCALE GENOMIC DNA]</scope>
</reference>
<dbReference type="AlphaFoldDB" id="A0AAV4NKB3"/>
<proteinExistence type="predicted"/>
<gene>
    <name evidence="1" type="ORF">CDAR_258631</name>
</gene>
<name>A0AAV4NKB3_9ARAC</name>
<accession>A0AAV4NKB3</accession>
<protein>
    <submittedName>
        <fullName evidence="1">Uncharacterized protein</fullName>
    </submittedName>
</protein>
<sequence length="106" mass="11562">MQRGFPLTITVTSSSHIEMMQRGAAWVARNDAPCSGIALNGHLGLLVYRGGQLTPMQCTADNFSGGFTDNLTTAWFPVNPDHFATNSSPNYDICLLREIFCSFSSN</sequence>
<organism evidence="1 2">
    <name type="scientific">Caerostris darwini</name>
    <dbReference type="NCBI Taxonomy" id="1538125"/>
    <lineage>
        <taxon>Eukaryota</taxon>
        <taxon>Metazoa</taxon>
        <taxon>Ecdysozoa</taxon>
        <taxon>Arthropoda</taxon>
        <taxon>Chelicerata</taxon>
        <taxon>Arachnida</taxon>
        <taxon>Araneae</taxon>
        <taxon>Araneomorphae</taxon>
        <taxon>Entelegynae</taxon>
        <taxon>Araneoidea</taxon>
        <taxon>Araneidae</taxon>
        <taxon>Caerostris</taxon>
    </lineage>
</organism>